<evidence type="ECO:0000313" key="3">
    <source>
        <dbReference type="Proteomes" id="UP001152795"/>
    </source>
</evidence>
<proteinExistence type="predicted"/>
<evidence type="ECO:0000256" key="1">
    <source>
        <dbReference type="SAM" id="MobiDB-lite"/>
    </source>
</evidence>
<reference evidence="2" key="1">
    <citation type="submission" date="2020-04" db="EMBL/GenBank/DDBJ databases">
        <authorList>
            <person name="Alioto T."/>
            <person name="Alioto T."/>
            <person name="Gomez Garrido J."/>
        </authorList>
    </citation>
    <scope>NUCLEOTIDE SEQUENCE</scope>
    <source>
        <strain evidence="2">A484AB</strain>
    </source>
</reference>
<evidence type="ECO:0000313" key="2">
    <source>
        <dbReference type="EMBL" id="CAB4038926.1"/>
    </source>
</evidence>
<feature type="compositionally biased region" description="Basic and acidic residues" evidence="1">
    <location>
        <begin position="102"/>
        <end position="122"/>
    </location>
</feature>
<feature type="region of interest" description="Disordered" evidence="1">
    <location>
        <begin position="100"/>
        <end position="122"/>
    </location>
</feature>
<dbReference type="EMBL" id="CACRXK020024756">
    <property type="protein sequence ID" value="CAB4038926.1"/>
    <property type="molecule type" value="Genomic_DNA"/>
</dbReference>
<comment type="caution">
    <text evidence="2">The sequence shown here is derived from an EMBL/GenBank/DDBJ whole genome shotgun (WGS) entry which is preliminary data.</text>
</comment>
<name>A0A6S7K0U5_PARCT</name>
<gene>
    <name evidence="2" type="ORF">PACLA_8A004350</name>
</gene>
<sequence>MESKLNELTGKFKALNLTVGRVDNLLIEREKENLKRTEQSLRKKTNAIYELKEEIEELKFTNKESDKDVQSWATETETKLIDAKEKIELVRRMLSEIESEETITKREKDEANRREAIDAETEKQMAIEKARLELERVHKNEERKKELEHQDLILQQQMKF</sequence>
<accession>A0A6S7K0U5</accession>
<dbReference type="Proteomes" id="UP001152795">
    <property type="component" value="Unassembled WGS sequence"/>
</dbReference>
<dbReference type="AlphaFoldDB" id="A0A6S7K0U5"/>
<protein>
    <submittedName>
        <fullName evidence="2">Uncharacterized protein</fullName>
    </submittedName>
</protein>
<organism evidence="2 3">
    <name type="scientific">Paramuricea clavata</name>
    <name type="common">Red gorgonian</name>
    <name type="synonym">Violescent sea-whip</name>
    <dbReference type="NCBI Taxonomy" id="317549"/>
    <lineage>
        <taxon>Eukaryota</taxon>
        <taxon>Metazoa</taxon>
        <taxon>Cnidaria</taxon>
        <taxon>Anthozoa</taxon>
        <taxon>Octocorallia</taxon>
        <taxon>Malacalcyonacea</taxon>
        <taxon>Plexauridae</taxon>
        <taxon>Paramuricea</taxon>
    </lineage>
</organism>
<keyword evidence="3" id="KW-1185">Reference proteome</keyword>